<sequence>MHLTVHPRHASAVLGRAQSNSLAILMNRMALDKAGVDQSLQVLQTAPLGWADCDRVRRYSLIRRDLAEQVRGQRRDPAGRVLAGPGQCCAK</sequence>
<organism evidence="1 2">
    <name type="scientific">Mycobacterium palustre</name>
    <dbReference type="NCBI Taxonomy" id="153971"/>
    <lineage>
        <taxon>Bacteria</taxon>
        <taxon>Bacillati</taxon>
        <taxon>Actinomycetota</taxon>
        <taxon>Actinomycetes</taxon>
        <taxon>Mycobacteriales</taxon>
        <taxon>Mycobacteriaceae</taxon>
        <taxon>Mycobacterium</taxon>
        <taxon>Mycobacterium simiae complex</taxon>
    </lineage>
</organism>
<accession>A0A1X1ZRZ0</accession>
<protein>
    <submittedName>
        <fullName evidence="1">Uncharacterized protein</fullName>
    </submittedName>
</protein>
<dbReference type="STRING" id="153971.AWC19_05150"/>
<comment type="caution">
    <text evidence="1">The sequence shown here is derived from an EMBL/GenBank/DDBJ whole genome shotgun (WGS) entry which is preliminary data.</text>
</comment>
<gene>
    <name evidence="1" type="ORF">AWC19_05150</name>
</gene>
<dbReference type="Proteomes" id="UP000193529">
    <property type="component" value="Unassembled WGS sequence"/>
</dbReference>
<dbReference type="EMBL" id="LQPJ01000089">
    <property type="protein sequence ID" value="ORW26149.1"/>
    <property type="molecule type" value="Genomic_DNA"/>
</dbReference>
<evidence type="ECO:0000313" key="1">
    <source>
        <dbReference type="EMBL" id="ORW26149.1"/>
    </source>
</evidence>
<reference evidence="1 2" key="1">
    <citation type="submission" date="2016-01" db="EMBL/GenBank/DDBJ databases">
        <title>The new phylogeny of the genus Mycobacterium.</title>
        <authorList>
            <person name="Tarcisio F."/>
            <person name="Conor M."/>
            <person name="Antonella G."/>
            <person name="Elisabetta G."/>
            <person name="Giulia F.S."/>
            <person name="Sara T."/>
            <person name="Anna F."/>
            <person name="Clotilde B."/>
            <person name="Roberto B."/>
            <person name="Veronica D.S."/>
            <person name="Fabio R."/>
            <person name="Monica P."/>
            <person name="Olivier J."/>
            <person name="Enrico T."/>
            <person name="Nicola S."/>
        </authorList>
    </citation>
    <scope>NUCLEOTIDE SEQUENCE [LARGE SCALE GENOMIC DNA]</scope>
    <source>
        <strain evidence="1 2">DSM 44572</strain>
    </source>
</reference>
<dbReference type="AlphaFoldDB" id="A0A1X1ZRZ0"/>
<proteinExistence type="predicted"/>
<name>A0A1X1ZRZ0_9MYCO</name>
<evidence type="ECO:0000313" key="2">
    <source>
        <dbReference type="Proteomes" id="UP000193529"/>
    </source>
</evidence>
<keyword evidence="2" id="KW-1185">Reference proteome</keyword>